<evidence type="ECO:0000256" key="1">
    <source>
        <dbReference type="SAM" id="Phobius"/>
    </source>
</evidence>
<keyword evidence="1" id="KW-1133">Transmembrane helix</keyword>
<comment type="caution">
    <text evidence="2">The sequence shown here is derived from an EMBL/GenBank/DDBJ whole genome shotgun (WGS) entry which is preliminary data.</text>
</comment>
<dbReference type="EMBL" id="JACJVO010000009">
    <property type="protein sequence ID" value="MBB6730709.1"/>
    <property type="molecule type" value="Genomic_DNA"/>
</dbReference>
<name>A0A7X0SKX1_9BACL</name>
<keyword evidence="1" id="KW-0812">Transmembrane</keyword>
<evidence type="ECO:0000313" key="3">
    <source>
        <dbReference type="Proteomes" id="UP000564644"/>
    </source>
</evidence>
<accession>A0A7X0SKX1</accession>
<organism evidence="2 3">
    <name type="scientific">Cohnella zeiphila</name>
    <dbReference type="NCBI Taxonomy" id="2761120"/>
    <lineage>
        <taxon>Bacteria</taxon>
        <taxon>Bacillati</taxon>
        <taxon>Bacillota</taxon>
        <taxon>Bacilli</taxon>
        <taxon>Bacillales</taxon>
        <taxon>Paenibacillaceae</taxon>
        <taxon>Cohnella</taxon>
    </lineage>
</organism>
<protein>
    <submittedName>
        <fullName evidence="2">Uncharacterized protein</fullName>
    </submittedName>
</protein>
<feature type="transmembrane region" description="Helical" evidence="1">
    <location>
        <begin position="31"/>
        <end position="48"/>
    </location>
</feature>
<evidence type="ECO:0000313" key="2">
    <source>
        <dbReference type="EMBL" id="MBB6730709.1"/>
    </source>
</evidence>
<proteinExistence type="predicted"/>
<dbReference type="RefSeq" id="WP_185128385.1">
    <property type="nucleotide sequence ID" value="NZ_JACJVO010000009.1"/>
</dbReference>
<keyword evidence="1" id="KW-0472">Membrane</keyword>
<dbReference type="AlphaFoldDB" id="A0A7X0SKX1"/>
<sequence length="58" mass="6273">MNKSLGLLFAVTSMAWLTATAISIAYNGWLAALFFVLGMCNIGFGFAVKARVTRKART</sequence>
<dbReference type="Proteomes" id="UP000564644">
    <property type="component" value="Unassembled WGS sequence"/>
</dbReference>
<gene>
    <name evidence="2" type="ORF">H7C18_07305</name>
</gene>
<keyword evidence="3" id="KW-1185">Reference proteome</keyword>
<reference evidence="2 3" key="1">
    <citation type="submission" date="2020-08" db="EMBL/GenBank/DDBJ databases">
        <title>Cohnella phylogeny.</title>
        <authorList>
            <person name="Dunlap C."/>
        </authorList>
    </citation>
    <scope>NUCLEOTIDE SEQUENCE [LARGE SCALE GENOMIC DNA]</scope>
    <source>
        <strain evidence="2 3">CBP 2801</strain>
    </source>
</reference>